<gene>
    <name evidence="2" type="ORF">DW914_17845</name>
</gene>
<dbReference type="Proteomes" id="UP000283492">
    <property type="component" value="Unassembled WGS sequence"/>
</dbReference>
<dbReference type="AlphaFoldDB" id="A0A413TCK2"/>
<dbReference type="EMBL" id="QSFX01000049">
    <property type="protein sequence ID" value="RHA82732.1"/>
    <property type="molecule type" value="Genomic_DNA"/>
</dbReference>
<comment type="caution">
    <text evidence="2">The sequence shown here is derived from an EMBL/GenBank/DDBJ whole genome shotgun (WGS) entry which is preliminary data.</text>
</comment>
<evidence type="ECO:0000313" key="2">
    <source>
        <dbReference type="EMBL" id="RHA82732.1"/>
    </source>
</evidence>
<proteinExistence type="predicted"/>
<evidence type="ECO:0000259" key="1">
    <source>
        <dbReference type="Pfam" id="PF14096"/>
    </source>
</evidence>
<dbReference type="RefSeq" id="WP_118583737.1">
    <property type="nucleotide sequence ID" value="NZ_CABJFX010000049.1"/>
</dbReference>
<sequence>MDENKIVNVKALLYDADTDEVKRIISQTEDQEILYVYAYNYNWDNGFDIPQTVLDNKKCDLSIALFIFYRADGLSYLEDKTDNANLPQWYSFIKRLYDSILTGEYQSGEIEFKVPLSKVQLFKLKKVIAEEANIFTENIEGKCLDINL</sequence>
<dbReference type="InterPro" id="IPR025369">
    <property type="entry name" value="DUF4274"/>
</dbReference>
<feature type="domain" description="DUF4274" evidence="1">
    <location>
        <begin position="30"/>
        <end position="100"/>
    </location>
</feature>
<name>A0A413TCK2_9FIRM</name>
<protein>
    <submittedName>
        <fullName evidence="2">DUF4274 domain-containing protein</fullName>
    </submittedName>
</protein>
<accession>A0A413TCK2</accession>
<organism evidence="2 3">
    <name type="scientific">Roseburia inulinivorans</name>
    <dbReference type="NCBI Taxonomy" id="360807"/>
    <lineage>
        <taxon>Bacteria</taxon>
        <taxon>Bacillati</taxon>
        <taxon>Bacillota</taxon>
        <taxon>Clostridia</taxon>
        <taxon>Lachnospirales</taxon>
        <taxon>Lachnospiraceae</taxon>
        <taxon>Roseburia</taxon>
    </lineage>
</organism>
<evidence type="ECO:0000313" key="3">
    <source>
        <dbReference type="Proteomes" id="UP000283492"/>
    </source>
</evidence>
<dbReference type="Pfam" id="PF14096">
    <property type="entry name" value="DUF4274"/>
    <property type="match status" value="1"/>
</dbReference>
<reference evidence="2 3" key="1">
    <citation type="submission" date="2018-08" db="EMBL/GenBank/DDBJ databases">
        <title>A genome reference for cultivated species of the human gut microbiota.</title>
        <authorList>
            <person name="Zou Y."/>
            <person name="Xue W."/>
            <person name="Luo G."/>
        </authorList>
    </citation>
    <scope>NUCLEOTIDE SEQUENCE [LARGE SCALE GENOMIC DNA]</scope>
    <source>
        <strain evidence="2 3">AM42-1AC</strain>
    </source>
</reference>